<evidence type="ECO:0000313" key="3">
    <source>
        <dbReference type="Proteomes" id="UP001501671"/>
    </source>
</evidence>
<keyword evidence="3" id="KW-1185">Reference proteome</keyword>
<feature type="domain" description="HigA2-like helix-turn-helix" evidence="1">
    <location>
        <begin position="38"/>
        <end position="107"/>
    </location>
</feature>
<organism evidence="2 3">
    <name type="scientific">Pigmentiphaga soli</name>
    <dbReference type="NCBI Taxonomy" id="1007095"/>
    <lineage>
        <taxon>Bacteria</taxon>
        <taxon>Pseudomonadati</taxon>
        <taxon>Pseudomonadota</taxon>
        <taxon>Betaproteobacteria</taxon>
        <taxon>Burkholderiales</taxon>
        <taxon>Alcaligenaceae</taxon>
        <taxon>Pigmentiphaga</taxon>
    </lineage>
</organism>
<evidence type="ECO:0000313" key="2">
    <source>
        <dbReference type="EMBL" id="GAA4344098.1"/>
    </source>
</evidence>
<sequence>MTGGQREQDEAEATADPAYIQHAREVAARAMIEGSGNVYADLGHDNADEMLVKARCVARIAVAIEARQWSHEQAAAALHMTPAKLRELLAGRFRAYSVDDLERLASSIEK</sequence>
<dbReference type="SUPFAM" id="SSF47413">
    <property type="entry name" value="lambda repressor-like DNA-binding domains"/>
    <property type="match status" value="1"/>
</dbReference>
<proteinExistence type="predicted"/>
<accession>A0ABP8HTE5</accession>
<dbReference type="Gene3D" id="1.10.260.40">
    <property type="entry name" value="lambda repressor-like DNA-binding domains"/>
    <property type="match status" value="1"/>
</dbReference>
<dbReference type="RefSeq" id="WP_345252442.1">
    <property type="nucleotide sequence ID" value="NZ_BAABFO010000043.1"/>
</dbReference>
<reference evidence="3" key="1">
    <citation type="journal article" date="2019" name="Int. J. Syst. Evol. Microbiol.">
        <title>The Global Catalogue of Microorganisms (GCM) 10K type strain sequencing project: providing services to taxonomists for standard genome sequencing and annotation.</title>
        <authorList>
            <consortium name="The Broad Institute Genomics Platform"/>
            <consortium name="The Broad Institute Genome Sequencing Center for Infectious Disease"/>
            <person name="Wu L."/>
            <person name="Ma J."/>
        </authorList>
    </citation>
    <scope>NUCLEOTIDE SEQUENCE [LARGE SCALE GENOMIC DNA]</scope>
    <source>
        <strain evidence="3">JCM 17666</strain>
    </source>
</reference>
<dbReference type="Pfam" id="PF13744">
    <property type="entry name" value="HTH_37"/>
    <property type="match status" value="1"/>
</dbReference>
<name>A0ABP8HTE5_9BURK</name>
<dbReference type="Proteomes" id="UP001501671">
    <property type="component" value="Unassembled WGS sequence"/>
</dbReference>
<comment type="caution">
    <text evidence="2">The sequence shown here is derived from an EMBL/GenBank/DDBJ whole genome shotgun (WGS) entry which is preliminary data.</text>
</comment>
<dbReference type="EMBL" id="BAABFO010000043">
    <property type="protein sequence ID" value="GAA4344098.1"/>
    <property type="molecule type" value="Genomic_DNA"/>
</dbReference>
<evidence type="ECO:0000259" key="1">
    <source>
        <dbReference type="Pfam" id="PF13744"/>
    </source>
</evidence>
<gene>
    <name evidence="2" type="ORF">GCM10023144_47540</name>
</gene>
<protein>
    <recommendedName>
        <fullName evidence="1">HigA2-like helix-turn-helix domain-containing protein</fullName>
    </recommendedName>
</protein>
<dbReference type="InterPro" id="IPR039554">
    <property type="entry name" value="HigA2-like_HTH"/>
</dbReference>
<dbReference type="InterPro" id="IPR010982">
    <property type="entry name" value="Lambda_DNA-bd_dom_sf"/>
</dbReference>